<name>A0A172XXK8_9FLAO</name>
<dbReference type="EMBL" id="CP015199">
    <property type="protein sequence ID" value="ANF51728.1"/>
    <property type="molecule type" value="Genomic_DNA"/>
</dbReference>
<evidence type="ECO:0000313" key="1">
    <source>
        <dbReference type="EMBL" id="ANF51728.1"/>
    </source>
</evidence>
<dbReference type="AlphaFoldDB" id="A0A172XXK8"/>
<organism evidence="1 2">
    <name type="scientific">Chryseobacterium glaciei</name>
    <dbReference type="NCBI Taxonomy" id="1685010"/>
    <lineage>
        <taxon>Bacteria</taxon>
        <taxon>Pseudomonadati</taxon>
        <taxon>Bacteroidota</taxon>
        <taxon>Flavobacteriia</taxon>
        <taxon>Flavobacteriales</taxon>
        <taxon>Weeksellaceae</taxon>
        <taxon>Chryseobacterium group</taxon>
        <taxon>Chryseobacterium</taxon>
    </lineage>
</organism>
<dbReference type="KEGG" id="chh:A0O34_14985"/>
<reference evidence="1 2" key="1">
    <citation type="submission" date="2016-04" db="EMBL/GenBank/DDBJ databases">
        <title>Complete Genome Sequence of Chryseobacterium sp. IHBB 10212.</title>
        <authorList>
            <person name="Pal M."/>
            <person name="Swarnkar M.K."/>
            <person name="Kaushal K."/>
            <person name="Chhibber S."/>
            <person name="Singh A.K."/>
            <person name="Gulati A."/>
        </authorList>
    </citation>
    <scope>NUCLEOTIDE SEQUENCE [LARGE SCALE GENOMIC DNA]</scope>
    <source>
        <strain evidence="1 2">IHBB 10212</strain>
    </source>
</reference>
<accession>A0A172XXK8</accession>
<keyword evidence="2" id="KW-1185">Reference proteome</keyword>
<dbReference type="STRING" id="1685010.A0O34_14985"/>
<sequence length="119" mass="14202">MSKFFKLNSYTRVLNDGKTSFEEKKKLLEQKSISKSSGYKAEKKIIVSNRNSNYKKFCREVFKKRDFISQKEFHSLIILKFNGNVTWYRKRMIELGLISEKNKLIKSNYEKEGQSEKEI</sequence>
<dbReference type="RefSeq" id="WP_066756115.1">
    <property type="nucleotide sequence ID" value="NZ_CP015199.1"/>
</dbReference>
<dbReference type="OrthoDB" id="1274939at2"/>
<protein>
    <submittedName>
        <fullName evidence="1">Uncharacterized protein</fullName>
    </submittedName>
</protein>
<proteinExistence type="predicted"/>
<dbReference type="Proteomes" id="UP000077824">
    <property type="component" value="Chromosome"/>
</dbReference>
<gene>
    <name evidence="1" type="ORF">A0O34_14985</name>
</gene>
<evidence type="ECO:0000313" key="2">
    <source>
        <dbReference type="Proteomes" id="UP000077824"/>
    </source>
</evidence>